<dbReference type="PROSITE" id="PS00217">
    <property type="entry name" value="SUGAR_TRANSPORT_2"/>
    <property type="match status" value="1"/>
</dbReference>
<dbReference type="OrthoDB" id="6612291at2759"/>
<feature type="transmembrane region" description="Helical" evidence="8">
    <location>
        <begin position="138"/>
        <end position="158"/>
    </location>
</feature>
<keyword evidence="11" id="KW-1185">Reference proteome</keyword>
<feature type="domain" description="Major facilitator superfamily (MFS) profile" evidence="9">
    <location>
        <begin position="54"/>
        <end position="508"/>
    </location>
</feature>
<evidence type="ECO:0000313" key="11">
    <source>
        <dbReference type="Proteomes" id="UP000070133"/>
    </source>
</evidence>
<dbReference type="InterPro" id="IPR005828">
    <property type="entry name" value="MFS_sugar_transport-like"/>
</dbReference>
<feature type="transmembrane region" description="Helical" evidence="8">
    <location>
        <begin position="486"/>
        <end position="504"/>
    </location>
</feature>
<evidence type="ECO:0000256" key="1">
    <source>
        <dbReference type="ARBA" id="ARBA00004141"/>
    </source>
</evidence>
<dbReference type="PANTHER" id="PTHR48022">
    <property type="entry name" value="PLASTIDIC GLUCOSE TRANSPORTER 4"/>
    <property type="match status" value="1"/>
</dbReference>
<dbReference type="AlphaFoldDB" id="A0A139HSE9"/>
<dbReference type="EMBL" id="LFZN01000013">
    <property type="protein sequence ID" value="KXT05339.1"/>
    <property type="molecule type" value="Genomic_DNA"/>
</dbReference>
<dbReference type="Proteomes" id="UP000070133">
    <property type="component" value="Unassembled WGS sequence"/>
</dbReference>
<feature type="transmembrane region" description="Helical" evidence="8">
    <location>
        <begin position="451"/>
        <end position="474"/>
    </location>
</feature>
<dbReference type="PRINTS" id="PR00171">
    <property type="entry name" value="SUGRTRNSPORT"/>
</dbReference>
<feature type="transmembrane region" description="Helical" evidence="8">
    <location>
        <begin position="164"/>
        <end position="183"/>
    </location>
</feature>
<comment type="similarity">
    <text evidence="2 7">Belongs to the major facilitator superfamily. Sugar transporter (TC 2.A.1.1) family.</text>
</comment>
<protein>
    <recommendedName>
        <fullName evidence="9">Major facilitator superfamily (MFS) profile domain-containing protein</fullName>
    </recommendedName>
</protein>
<organism evidence="10 11">
    <name type="scientific">Pseudocercospora eumusae</name>
    <dbReference type="NCBI Taxonomy" id="321146"/>
    <lineage>
        <taxon>Eukaryota</taxon>
        <taxon>Fungi</taxon>
        <taxon>Dikarya</taxon>
        <taxon>Ascomycota</taxon>
        <taxon>Pezizomycotina</taxon>
        <taxon>Dothideomycetes</taxon>
        <taxon>Dothideomycetidae</taxon>
        <taxon>Mycosphaerellales</taxon>
        <taxon>Mycosphaerellaceae</taxon>
        <taxon>Pseudocercospora</taxon>
    </lineage>
</organism>
<name>A0A139HSE9_9PEZI</name>
<reference evidence="10 11" key="1">
    <citation type="submission" date="2015-07" db="EMBL/GenBank/DDBJ databases">
        <title>Comparative genomics of the Sigatoka disease complex on banana suggests a link between parallel evolutionary changes in Pseudocercospora fijiensis and Pseudocercospora eumusae and increased virulence on the banana host.</title>
        <authorList>
            <person name="Chang T.-C."/>
            <person name="Salvucci A."/>
            <person name="Crous P.W."/>
            <person name="Stergiopoulos I."/>
        </authorList>
    </citation>
    <scope>NUCLEOTIDE SEQUENCE [LARGE SCALE GENOMIC DNA]</scope>
    <source>
        <strain evidence="10 11">CBS 114824</strain>
    </source>
</reference>
<keyword evidence="3 7" id="KW-0813">Transport</keyword>
<accession>A0A139HSE9</accession>
<evidence type="ECO:0000256" key="6">
    <source>
        <dbReference type="ARBA" id="ARBA00023136"/>
    </source>
</evidence>
<dbReference type="CDD" id="cd17356">
    <property type="entry name" value="MFS_HXT"/>
    <property type="match status" value="1"/>
</dbReference>
<sequence>LRYVPNASSCSSTHYPTRLTLLDTTNSKLSTIDSAMSTTLHRIEAPVTAKAYIMCAFAAFAGVLFGYDSGYISAVLGMAQFKRDYGHPGYPVQSDTPDGYNYDTWEKSLIVSILSAGTFVGALISGYLADKIGRRPTIVGPGCGVFMVGVVIQVAARHVAGLCVGRFISGLGVGCVSAVNILYMSEVAPRKVRGAIVSAYQFAITIGIMLASCVGYANQDRRDSGAYRIPISVQFLWAIILSVGLFVLPESPRYWVKKKKYAKAAQALARVRGQAVDCQFIEDELAEIVANCEYEEQVGEVSWAGLFTGGITNSNSNIRKIFIGTSLQMMQQWTGINFIFYYSVTFFQQVHLTNPFLISMVTTIVNVLSTPVSFYAIEKFGRRNLLIWGAVAMCICEFLVAIIGVSGNSEALNYCLIVFVCIYVFFFASTWGPAAWVVIGEIFQLPIRSKGVALSTASNWFWNCIIGIIIPFIVDEDKGNLGVKVFFVWGSTCAFCAMFAWIFVPETKGLTLEQVDKMMAEVPAYESKRWIPQDTFSENYGFTHRRSSTRSTLDGERTPKVESFIEMHRG</sequence>
<dbReference type="PROSITE" id="PS00216">
    <property type="entry name" value="SUGAR_TRANSPORT_1"/>
    <property type="match status" value="2"/>
</dbReference>
<dbReference type="SUPFAM" id="SSF103473">
    <property type="entry name" value="MFS general substrate transporter"/>
    <property type="match status" value="1"/>
</dbReference>
<feature type="transmembrane region" description="Helical" evidence="8">
    <location>
        <begin position="229"/>
        <end position="248"/>
    </location>
</feature>
<dbReference type="GO" id="GO:0005351">
    <property type="term" value="F:carbohydrate:proton symporter activity"/>
    <property type="evidence" value="ECO:0007669"/>
    <property type="project" value="TreeGrafter"/>
</dbReference>
<gene>
    <name evidence="10" type="ORF">AC578_11078</name>
</gene>
<dbReference type="NCBIfam" id="TIGR00879">
    <property type="entry name" value="SP"/>
    <property type="match status" value="1"/>
</dbReference>
<dbReference type="Pfam" id="PF00083">
    <property type="entry name" value="Sugar_tr"/>
    <property type="match status" value="1"/>
</dbReference>
<evidence type="ECO:0000256" key="3">
    <source>
        <dbReference type="ARBA" id="ARBA00022448"/>
    </source>
</evidence>
<proteinExistence type="inferred from homology"/>
<dbReference type="Gene3D" id="1.20.1250.20">
    <property type="entry name" value="MFS general substrate transporter like domains"/>
    <property type="match status" value="1"/>
</dbReference>
<dbReference type="GO" id="GO:0016020">
    <property type="term" value="C:membrane"/>
    <property type="evidence" value="ECO:0007669"/>
    <property type="project" value="UniProtKB-SubCell"/>
</dbReference>
<keyword evidence="5 8" id="KW-1133">Transmembrane helix</keyword>
<dbReference type="InterPro" id="IPR036259">
    <property type="entry name" value="MFS_trans_sf"/>
</dbReference>
<feature type="transmembrane region" description="Helical" evidence="8">
    <location>
        <begin position="356"/>
        <end position="377"/>
    </location>
</feature>
<dbReference type="PROSITE" id="PS50850">
    <property type="entry name" value="MFS"/>
    <property type="match status" value="1"/>
</dbReference>
<dbReference type="PANTHER" id="PTHR48022:SF6">
    <property type="entry name" value="MSTA PROTEIN-RELATED"/>
    <property type="match status" value="1"/>
</dbReference>
<feature type="transmembrane region" description="Helical" evidence="8">
    <location>
        <begin position="109"/>
        <end position="129"/>
    </location>
</feature>
<evidence type="ECO:0000256" key="5">
    <source>
        <dbReference type="ARBA" id="ARBA00022989"/>
    </source>
</evidence>
<dbReference type="InterPro" id="IPR005829">
    <property type="entry name" value="Sugar_transporter_CS"/>
</dbReference>
<evidence type="ECO:0000256" key="4">
    <source>
        <dbReference type="ARBA" id="ARBA00022692"/>
    </source>
</evidence>
<comment type="caution">
    <text evidence="10">The sequence shown here is derived from an EMBL/GenBank/DDBJ whole genome shotgun (WGS) entry which is preliminary data.</text>
</comment>
<evidence type="ECO:0000256" key="7">
    <source>
        <dbReference type="RuleBase" id="RU003346"/>
    </source>
</evidence>
<keyword evidence="6 8" id="KW-0472">Membrane</keyword>
<feature type="transmembrane region" description="Helical" evidence="8">
    <location>
        <begin position="384"/>
        <end position="405"/>
    </location>
</feature>
<evidence type="ECO:0000256" key="2">
    <source>
        <dbReference type="ARBA" id="ARBA00010992"/>
    </source>
</evidence>
<dbReference type="InterPro" id="IPR003663">
    <property type="entry name" value="Sugar/inositol_transpt"/>
</dbReference>
<feature type="non-terminal residue" evidence="10">
    <location>
        <position position="1"/>
    </location>
</feature>
<feature type="transmembrane region" description="Helical" evidence="8">
    <location>
        <begin position="411"/>
        <end position="439"/>
    </location>
</feature>
<evidence type="ECO:0000313" key="10">
    <source>
        <dbReference type="EMBL" id="KXT05339.1"/>
    </source>
</evidence>
<evidence type="ECO:0000256" key="8">
    <source>
        <dbReference type="SAM" id="Phobius"/>
    </source>
</evidence>
<evidence type="ECO:0000259" key="9">
    <source>
        <dbReference type="PROSITE" id="PS50850"/>
    </source>
</evidence>
<comment type="subcellular location">
    <subcellularLocation>
        <location evidence="1">Membrane</location>
        <topology evidence="1">Multi-pass membrane protein</topology>
    </subcellularLocation>
</comment>
<feature type="transmembrane region" description="Helical" evidence="8">
    <location>
        <begin position="321"/>
        <end position="344"/>
    </location>
</feature>
<keyword evidence="4 8" id="KW-0812">Transmembrane</keyword>
<dbReference type="InterPro" id="IPR020846">
    <property type="entry name" value="MFS_dom"/>
</dbReference>
<dbReference type="FunFam" id="1.20.1250.20:FF:000078">
    <property type="entry name" value="MFS maltose transporter, putative"/>
    <property type="match status" value="1"/>
</dbReference>
<dbReference type="InterPro" id="IPR050360">
    <property type="entry name" value="MFS_Sugar_Transporters"/>
</dbReference>
<feature type="transmembrane region" description="Helical" evidence="8">
    <location>
        <begin position="195"/>
        <end position="217"/>
    </location>
</feature>